<proteinExistence type="predicted"/>
<sequence>MRVYLMKFWAVNGIEHYFPLLLPLCCLWRRRVVVCAVKVAGALAHVAAVALLAQFGPAARVLPERDRAEHLEAGDRVHADAVQKVRPEGGLGRADHDQAVEADLAQGEIGGGKAEQLLRGRAVHGG</sequence>
<evidence type="ECO:0000313" key="1">
    <source>
        <dbReference type="EMBL" id="CAG6494298.1"/>
    </source>
</evidence>
<accession>A0A8D8CJQ5</accession>
<dbReference type="EMBL" id="HBUE01125019">
    <property type="protein sequence ID" value="CAG6494298.1"/>
    <property type="molecule type" value="Transcribed_RNA"/>
</dbReference>
<reference evidence="1" key="1">
    <citation type="submission" date="2021-05" db="EMBL/GenBank/DDBJ databases">
        <authorList>
            <person name="Alioto T."/>
            <person name="Alioto T."/>
            <person name="Gomez Garrido J."/>
        </authorList>
    </citation>
    <scope>NUCLEOTIDE SEQUENCE</scope>
</reference>
<name>A0A8D8CJQ5_CULPI</name>
<organism evidence="1">
    <name type="scientific">Culex pipiens</name>
    <name type="common">House mosquito</name>
    <dbReference type="NCBI Taxonomy" id="7175"/>
    <lineage>
        <taxon>Eukaryota</taxon>
        <taxon>Metazoa</taxon>
        <taxon>Ecdysozoa</taxon>
        <taxon>Arthropoda</taxon>
        <taxon>Hexapoda</taxon>
        <taxon>Insecta</taxon>
        <taxon>Pterygota</taxon>
        <taxon>Neoptera</taxon>
        <taxon>Endopterygota</taxon>
        <taxon>Diptera</taxon>
        <taxon>Nematocera</taxon>
        <taxon>Culicoidea</taxon>
        <taxon>Culicidae</taxon>
        <taxon>Culicinae</taxon>
        <taxon>Culicini</taxon>
        <taxon>Culex</taxon>
        <taxon>Culex</taxon>
    </lineage>
</organism>
<protein>
    <submittedName>
        <fullName evidence="1">(northern house mosquito) hypothetical protein</fullName>
    </submittedName>
</protein>
<dbReference type="AlphaFoldDB" id="A0A8D8CJQ5"/>